<dbReference type="InterPro" id="IPR001650">
    <property type="entry name" value="Helicase_C-like"/>
</dbReference>
<dbReference type="InterPro" id="IPR038718">
    <property type="entry name" value="SNF2-like_sf"/>
</dbReference>
<keyword evidence="3" id="KW-0547">Nucleotide-binding</keyword>
<dbReference type="GO" id="GO:0016887">
    <property type="term" value="F:ATP hydrolysis activity"/>
    <property type="evidence" value="ECO:0007669"/>
    <property type="project" value="TreeGrafter"/>
</dbReference>
<dbReference type="Gene3D" id="3.40.50.300">
    <property type="entry name" value="P-loop containing nucleotide triphosphate hydrolases"/>
    <property type="match status" value="1"/>
</dbReference>
<dbReference type="PROSITE" id="PS51194">
    <property type="entry name" value="HELICASE_CTER"/>
    <property type="match status" value="1"/>
</dbReference>
<name>A0A1I7US83_9PELO</name>
<dbReference type="InterPro" id="IPR002464">
    <property type="entry name" value="DNA/RNA_helicase_DEAH_CS"/>
</dbReference>
<evidence type="ECO:0000256" key="2">
    <source>
        <dbReference type="ARBA" id="ARBA00022737"/>
    </source>
</evidence>
<dbReference type="SMART" id="SM00490">
    <property type="entry name" value="HELICc"/>
    <property type="match status" value="1"/>
</dbReference>
<dbReference type="InterPro" id="IPR049730">
    <property type="entry name" value="SNF2/RAD54-like_C"/>
</dbReference>
<dbReference type="GO" id="GO:0000785">
    <property type="term" value="C:chromatin"/>
    <property type="evidence" value="ECO:0007669"/>
    <property type="project" value="TreeGrafter"/>
</dbReference>
<dbReference type="SUPFAM" id="SSF52540">
    <property type="entry name" value="P-loop containing nucleoside triphosphate hydrolases"/>
    <property type="match status" value="2"/>
</dbReference>
<dbReference type="Pfam" id="PF00271">
    <property type="entry name" value="Helicase_C"/>
    <property type="match status" value="1"/>
</dbReference>
<feature type="domain" description="Helicase C-terminal" evidence="9">
    <location>
        <begin position="286"/>
        <end position="449"/>
    </location>
</feature>
<comment type="subcellular location">
    <subcellularLocation>
        <location evidence="1">Nucleus</location>
    </subcellularLocation>
</comment>
<dbReference type="GO" id="GO:0003677">
    <property type="term" value="F:DNA binding"/>
    <property type="evidence" value="ECO:0007669"/>
    <property type="project" value="InterPro"/>
</dbReference>
<dbReference type="InterPro" id="IPR009462">
    <property type="entry name" value="CHD_II_SANT-like"/>
</dbReference>
<dbReference type="SMART" id="SM01147">
    <property type="entry name" value="DUF1087"/>
    <property type="match status" value="1"/>
</dbReference>
<dbReference type="eggNOG" id="KOG0383">
    <property type="taxonomic scope" value="Eukaryota"/>
</dbReference>
<dbReference type="InterPro" id="IPR014001">
    <property type="entry name" value="Helicase_ATP-bd"/>
</dbReference>
<keyword evidence="6" id="KW-0539">Nucleus</keyword>
<evidence type="ECO:0000259" key="8">
    <source>
        <dbReference type="PROSITE" id="PS51192"/>
    </source>
</evidence>
<organism evidence="10 11">
    <name type="scientific">Caenorhabditis tropicalis</name>
    <dbReference type="NCBI Taxonomy" id="1561998"/>
    <lineage>
        <taxon>Eukaryota</taxon>
        <taxon>Metazoa</taxon>
        <taxon>Ecdysozoa</taxon>
        <taxon>Nematoda</taxon>
        <taxon>Chromadorea</taxon>
        <taxon>Rhabditida</taxon>
        <taxon>Rhabditina</taxon>
        <taxon>Rhabditomorpha</taxon>
        <taxon>Rhabditoidea</taxon>
        <taxon>Rhabditidae</taxon>
        <taxon>Peloderinae</taxon>
        <taxon>Caenorhabditis</taxon>
    </lineage>
</organism>
<evidence type="ECO:0000259" key="9">
    <source>
        <dbReference type="PROSITE" id="PS51194"/>
    </source>
</evidence>
<evidence type="ECO:0000313" key="11">
    <source>
        <dbReference type="WBParaSite" id="Csp11.Scaffold630.g18823.t1"/>
    </source>
</evidence>
<reference evidence="11" key="1">
    <citation type="submission" date="2016-11" db="UniProtKB">
        <authorList>
            <consortium name="WormBaseParasite"/>
        </authorList>
    </citation>
    <scope>IDENTIFICATION</scope>
</reference>
<dbReference type="WBParaSite" id="Csp11.Scaffold630.g18823.t1">
    <property type="protein sequence ID" value="Csp11.Scaffold630.g18823.t1"/>
    <property type="gene ID" value="Csp11.Scaffold630.g18823"/>
</dbReference>
<dbReference type="InterPro" id="IPR009463">
    <property type="entry name" value="DUF1087"/>
</dbReference>
<dbReference type="InterPro" id="IPR027417">
    <property type="entry name" value="P-loop_NTPase"/>
</dbReference>
<evidence type="ECO:0000256" key="5">
    <source>
        <dbReference type="ARBA" id="ARBA00022840"/>
    </source>
</evidence>
<feature type="region of interest" description="Disordered" evidence="7">
    <location>
        <begin position="1093"/>
        <end position="1121"/>
    </location>
</feature>
<dbReference type="Pfam" id="PF00176">
    <property type="entry name" value="SNF2-rel_dom"/>
    <property type="match status" value="1"/>
</dbReference>
<dbReference type="PROSITE" id="PS51192">
    <property type="entry name" value="HELICASE_ATP_BIND_1"/>
    <property type="match status" value="1"/>
</dbReference>
<feature type="region of interest" description="Disordered" evidence="7">
    <location>
        <begin position="457"/>
        <end position="483"/>
    </location>
</feature>
<dbReference type="GO" id="GO:0003682">
    <property type="term" value="F:chromatin binding"/>
    <property type="evidence" value="ECO:0007669"/>
    <property type="project" value="TreeGrafter"/>
</dbReference>
<protein>
    <submittedName>
        <fullName evidence="11">CHD5</fullName>
    </submittedName>
</protein>
<feature type="domain" description="Helicase ATP-binding" evidence="8">
    <location>
        <begin position="1"/>
        <end position="154"/>
    </location>
</feature>
<sequence>MKEGHSKGPFLIAAPLSTIINWEREAEQWCPDFYVVTYVGDQNSRAVIRENEFSFLDGAVRGGPKVSKLRSQENLKFHVLLTSYECINMDKAILSSIDWAALVVDEAHRLKNNQSTFFKNLREYKIDYRVLLTGTPLQNNLEELFHLLNFLAPDRFNQLETFTAEFSEISKEDQIDKLHNMLGPHMLRRLKADVLTGMPTKSELIVRVELSQLQKKYYKNILTRNFEALNVKSGGTQMSLINILMELKKCCNHPYLFAKASLEAPKLPNGMYEGTALMKSAGKFMLLQKMMRKLKEGGHRVLIFSQMTMMLDILEDFCDIEGYKFERIDGGVTGQMRQNAIDRFNAPGAQQFVFLLSTRAGGLGINLATADTVIIYDSDWNPHNDIQAFSRAHRLGQKHKVMIYRFVTKNSVEERITSVAKKKMLLTHLVVRAGLGAKDGKSMSKTELDDVLRWGTEELFKDEEPTPDTGDGEGTSDSTKKAEQEIVWDDAAVDFLLNREKEEEGQEGEKKDWTNEYLSSFKVATYITKEAGEEADEPEVETEIINQGNTEADPNYWEKLLKHHYDQDHEIEQEQLGKGKRQRRQINYANDKMVQNVITQSLPHMEEDEMSEFGSDNEEPVHSDDDFEESKRRIRRENVEILPPLHAKVNGQTEVLGFTTRQRKAFLNAIMRWGIPPEDLNQQTVWQVRDLKGKSEKLMRAYTSLFMRHLCEPCIGNPETFSDGIPREGLQRHAVLGRIGLLHMLRQKVDEFEAFNGDWSMPETREESQAATARLLHLHNMRSPITEGIDDLAEPSNHENVVPVKEEVKEEKKRTFAPFKFNICDGGFTELHVLWDKEARASRGKEYEVWNRRHDYWLLAAACFYGYGRYQVNFQDIANDLKFAILNEPFKAQTATEVATYGDAKYKFIQHRFKLLEQALVIEEQLRRAAHNNKQLNPDPIGNLASNFAELESTADAHSRIATASHQGDRNANTVLHNILGKLEHSLENMKADLNRMPSTATQVGSVTERLRMNERNILSRLIPGPQKRRPLPPKGPFIVPYRNQRFDNIQPNFPALFPQNLLQAQPLIPRQPSLLNAQIGTFNTSHNFVVRKQAPMPDPNIPSTSTAGFPPSSDPRRQSK</sequence>
<evidence type="ECO:0000256" key="7">
    <source>
        <dbReference type="SAM" id="MobiDB-lite"/>
    </source>
</evidence>
<keyword evidence="5" id="KW-0067">ATP-binding</keyword>
<dbReference type="AlphaFoldDB" id="A0A1I7US83"/>
<dbReference type="Pfam" id="PF06461">
    <property type="entry name" value="CHDII_SANT-like"/>
    <property type="match status" value="1"/>
</dbReference>
<dbReference type="Gene3D" id="3.40.50.10810">
    <property type="entry name" value="Tandem AAA-ATPase domain"/>
    <property type="match status" value="1"/>
</dbReference>
<dbReference type="SMART" id="SM01146">
    <property type="entry name" value="DUF1086"/>
    <property type="match status" value="1"/>
</dbReference>
<dbReference type="PANTHER" id="PTHR45623:SF17">
    <property type="entry name" value="CHROMODOMAIN-HELICASE-DNA-BINDING PROTEIN 3-RELATED"/>
    <property type="match status" value="1"/>
</dbReference>
<dbReference type="InterPro" id="IPR000330">
    <property type="entry name" value="SNF2_N"/>
</dbReference>
<dbReference type="FunFam" id="3.40.50.300:FF:000015">
    <property type="entry name" value="chromodomain-helicase-DNA-binding protein 9 isoform X1"/>
    <property type="match status" value="1"/>
</dbReference>
<proteinExistence type="predicted"/>
<dbReference type="Proteomes" id="UP000095282">
    <property type="component" value="Unplaced"/>
</dbReference>
<dbReference type="Pfam" id="PF06465">
    <property type="entry name" value="DUF1087"/>
    <property type="match status" value="1"/>
</dbReference>
<dbReference type="STRING" id="1561998.A0A1I7US83"/>
<evidence type="ECO:0000256" key="3">
    <source>
        <dbReference type="ARBA" id="ARBA00022741"/>
    </source>
</evidence>
<dbReference type="CDD" id="cd18793">
    <property type="entry name" value="SF2_C_SNF"/>
    <property type="match status" value="1"/>
</dbReference>
<evidence type="ECO:0000256" key="6">
    <source>
        <dbReference type="ARBA" id="ARBA00023242"/>
    </source>
</evidence>
<dbReference type="PANTHER" id="PTHR45623">
    <property type="entry name" value="CHROMODOMAIN-HELICASE-DNA-BINDING PROTEIN 3-RELATED-RELATED"/>
    <property type="match status" value="1"/>
</dbReference>
<dbReference type="GO" id="GO:0140658">
    <property type="term" value="F:ATP-dependent chromatin remodeler activity"/>
    <property type="evidence" value="ECO:0007669"/>
    <property type="project" value="TreeGrafter"/>
</dbReference>
<dbReference type="GO" id="GO:0005524">
    <property type="term" value="F:ATP binding"/>
    <property type="evidence" value="ECO:0007669"/>
    <property type="project" value="UniProtKB-KW"/>
</dbReference>
<feature type="compositionally biased region" description="Acidic residues" evidence="7">
    <location>
        <begin position="607"/>
        <end position="618"/>
    </location>
</feature>
<keyword evidence="10" id="KW-1185">Reference proteome</keyword>
<keyword evidence="4" id="KW-0378">Hydrolase</keyword>
<evidence type="ECO:0000256" key="1">
    <source>
        <dbReference type="ARBA" id="ARBA00004123"/>
    </source>
</evidence>
<accession>A0A1I7US83</accession>
<dbReference type="PROSITE" id="PS00690">
    <property type="entry name" value="DEAH_ATP_HELICASE"/>
    <property type="match status" value="1"/>
</dbReference>
<evidence type="ECO:0000256" key="4">
    <source>
        <dbReference type="ARBA" id="ARBA00022801"/>
    </source>
</evidence>
<dbReference type="InterPro" id="IPR012957">
    <property type="entry name" value="CHD_C2"/>
</dbReference>
<feature type="region of interest" description="Disordered" evidence="7">
    <location>
        <begin position="607"/>
        <end position="630"/>
    </location>
</feature>
<dbReference type="GO" id="GO:0005634">
    <property type="term" value="C:nucleus"/>
    <property type="evidence" value="ECO:0007669"/>
    <property type="project" value="UniProtKB-SubCell"/>
</dbReference>
<dbReference type="Pfam" id="PF08074">
    <property type="entry name" value="CHDCT2"/>
    <property type="match status" value="1"/>
</dbReference>
<evidence type="ECO:0000313" key="10">
    <source>
        <dbReference type="Proteomes" id="UP000095282"/>
    </source>
</evidence>
<dbReference type="GO" id="GO:0042393">
    <property type="term" value="F:histone binding"/>
    <property type="evidence" value="ECO:0007669"/>
    <property type="project" value="TreeGrafter"/>
</dbReference>
<keyword evidence="2" id="KW-0677">Repeat</keyword>